<feature type="domain" description="Peptidase S8/S53" evidence="9">
    <location>
        <begin position="66"/>
        <end position="346"/>
    </location>
</feature>
<dbReference type="SUPFAM" id="SSF69318">
    <property type="entry name" value="Integrin alpha N-terminal domain"/>
    <property type="match status" value="1"/>
</dbReference>
<dbReference type="Pfam" id="PF13517">
    <property type="entry name" value="FG-GAP_3"/>
    <property type="match status" value="2"/>
</dbReference>
<evidence type="ECO:0000256" key="3">
    <source>
        <dbReference type="ARBA" id="ARBA00022729"/>
    </source>
</evidence>
<reference evidence="10 11" key="1">
    <citation type="journal article" date="2015" name="Nature">
        <title>rRNA introns, odd ribosomes, and small enigmatic genomes across a large radiation of phyla.</title>
        <authorList>
            <person name="Brown C.T."/>
            <person name="Hug L.A."/>
            <person name="Thomas B.C."/>
            <person name="Sharon I."/>
            <person name="Castelle C.J."/>
            <person name="Singh A."/>
            <person name="Wilkins M.J."/>
            <person name="Williams K.H."/>
            <person name="Banfield J.F."/>
        </authorList>
    </citation>
    <scope>NUCLEOTIDE SEQUENCE [LARGE SCALE GENOMIC DNA]</scope>
</reference>
<evidence type="ECO:0000256" key="5">
    <source>
        <dbReference type="ARBA" id="ARBA00022825"/>
    </source>
</evidence>
<dbReference type="PANTHER" id="PTHR43399">
    <property type="entry name" value="SUBTILISIN-RELATED"/>
    <property type="match status" value="1"/>
</dbReference>
<evidence type="ECO:0000313" key="10">
    <source>
        <dbReference type="EMBL" id="KKT71959.1"/>
    </source>
</evidence>
<accession>A0A0G1MIY4</accession>
<proteinExistence type="inferred from homology"/>
<dbReference type="InterPro" id="IPR051048">
    <property type="entry name" value="Peptidase_S8/S53_subtilisin"/>
</dbReference>
<feature type="active site" description="Charge relay system" evidence="6 7">
    <location>
        <position position="139"/>
    </location>
</feature>
<evidence type="ECO:0000256" key="7">
    <source>
        <dbReference type="PROSITE-ProRule" id="PRU01240"/>
    </source>
</evidence>
<keyword evidence="3" id="KW-0732">Signal</keyword>
<dbReference type="PATRIC" id="fig|1619000.3.peg.105"/>
<dbReference type="InterPro" id="IPR015500">
    <property type="entry name" value="Peptidase_S8_subtilisin-rel"/>
</dbReference>
<keyword evidence="2 7" id="KW-0645">Protease</keyword>
<evidence type="ECO:0000256" key="8">
    <source>
        <dbReference type="RuleBase" id="RU003355"/>
    </source>
</evidence>
<keyword evidence="5 7" id="KW-0720">Serine protease</keyword>
<dbReference type="InterPro" id="IPR028994">
    <property type="entry name" value="Integrin_alpha_N"/>
</dbReference>
<evidence type="ECO:0000256" key="2">
    <source>
        <dbReference type="ARBA" id="ARBA00022670"/>
    </source>
</evidence>
<protein>
    <submittedName>
        <fullName evidence="10">Peptidase S8 and S53, subtilisin, kexin, sedolisin</fullName>
    </submittedName>
</protein>
<dbReference type="PROSITE" id="PS00136">
    <property type="entry name" value="SUBTILASE_ASP"/>
    <property type="match status" value="1"/>
</dbReference>
<dbReference type="Gene3D" id="2.130.10.130">
    <property type="entry name" value="Integrin alpha, N-terminal"/>
    <property type="match status" value="1"/>
</dbReference>
<gene>
    <name evidence="10" type="ORF">UW63_C0004G0015</name>
</gene>
<dbReference type="AlphaFoldDB" id="A0A0G1MIY4"/>
<feature type="active site" description="Charge relay system" evidence="6 7">
    <location>
        <position position="313"/>
    </location>
</feature>
<dbReference type="InterPro" id="IPR023828">
    <property type="entry name" value="Peptidase_S8_Ser-AS"/>
</dbReference>
<name>A0A0G1MIY4_9BACT</name>
<dbReference type="GO" id="GO:0006508">
    <property type="term" value="P:proteolysis"/>
    <property type="evidence" value="ECO:0007669"/>
    <property type="project" value="UniProtKB-KW"/>
</dbReference>
<evidence type="ECO:0000259" key="9">
    <source>
        <dbReference type="Pfam" id="PF00082"/>
    </source>
</evidence>
<dbReference type="PROSITE" id="PS00137">
    <property type="entry name" value="SUBTILASE_HIS"/>
    <property type="match status" value="1"/>
</dbReference>
<comment type="similarity">
    <text evidence="1 7 8">Belongs to the peptidase S8 family.</text>
</comment>
<evidence type="ECO:0000256" key="6">
    <source>
        <dbReference type="PIRSR" id="PIRSR615500-1"/>
    </source>
</evidence>
<evidence type="ECO:0000256" key="4">
    <source>
        <dbReference type="ARBA" id="ARBA00022801"/>
    </source>
</evidence>
<dbReference type="GO" id="GO:0004252">
    <property type="term" value="F:serine-type endopeptidase activity"/>
    <property type="evidence" value="ECO:0007669"/>
    <property type="project" value="UniProtKB-UniRule"/>
</dbReference>
<dbReference type="PROSITE" id="PS51892">
    <property type="entry name" value="SUBTILASE"/>
    <property type="match status" value="1"/>
</dbReference>
<dbReference type="InterPro" id="IPR022398">
    <property type="entry name" value="Peptidase_S8_His-AS"/>
</dbReference>
<dbReference type="PROSITE" id="PS00138">
    <property type="entry name" value="SUBTILASE_SER"/>
    <property type="match status" value="1"/>
</dbReference>
<dbReference type="PANTHER" id="PTHR43399:SF4">
    <property type="entry name" value="CELL WALL-ASSOCIATED PROTEASE"/>
    <property type="match status" value="1"/>
</dbReference>
<dbReference type="SUPFAM" id="SSF52743">
    <property type="entry name" value="Subtilisin-like"/>
    <property type="match status" value="1"/>
</dbReference>
<dbReference type="InterPro" id="IPR013517">
    <property type="entry name" value="FG-GAP"/>
</dbReference>
<dbReference type="Pfam" id="PF00082">
    <property type="entry name" value="Peptidase_S8"/>
    <property type="match status" value="1"/>
</dbReference>
<dbReference type="InterPro" id="IPR000209">
    <property type="entry name" value="Peptidase_S8/S53_dom"/>
</dbReference>
<dbReference type="CDD" id="cd07473">
    <property type="entry name" value="Peptidases_S8_Subtilisin_like"/>
    <property type="match status" value="1"/>
</dbReference>
<evidence type="ECO:0000256" key="1">
    <source>
        <dbReference type="ARBA" id="ARBA00011073"/>
    </source>
</evidence>
<dbReference type="InterPro" id="IPR036852">
    <property type="entry name" value="Peptidase_S8/S53_dom_sf"/>
</dbReference>
<dbReference type="Gene3D" id="3.40.50.200">
    <property type="entry name" value="Peptidase S8/S53 domain"/>
    <property type="match status" value="1"/>
</dbReference>
<feature type="active site" description="Charge relay system" evidence="6 7">
    <location>
        <position position="74"/>
    </location>
</feature>
<dbReference type="Proteomes" id="UP000034154">
    <property type="component" value="Unassembled WGS sequence"/>
</dbReference>
<dbReference type="PRINTS" id="PR00723">
    <property type="entry name" value="SUBTILISIN"/>
</dbReference>
<dbReference type="EMBL" id="LCJB01000004">
    <property type="protein sequence ID" value="KKT71959.1"/>
    <property type="molecule type" value="Genomic_DNA"/>
</dbReference>
<keyword evidence="4 7" id="KW-0378">Hydrolase</keyword>
<comment type="caution">
    <text evidence="10">The sequence shown here is derived from an EMBL/GenBank/DDBJ whole genome shotgun (WGS) entry which is preliminary data.</text>
</comment>
<dbReference type="InterPro" id="IPR023827">
    <property type="entry name" value="Peptidase_S8_Asp-AS"/>
</dbReference>
<evidence type="ECO:0000313" key="11">
    <source>
        <dbReference type="Proteomes" id="UP000034154"/>
    </source>
</evidence>
<dbReference type="InterPro" id="IPR034204">
    <property type="entry name" value="PfSUB1-like_cat_dom"/>
</dbReference>
<sequence length="688" mass="72055">MFTKTIMTIGGQTKNLKRFFVSFFLFFLIITPALAQTPDDVFLSSQWYLTQIQAFSAWDTETGSSNKVVVAVLDTGVDIDHPDLIGSLWKNPGEVAGDGIDNDHNGFIDDVNGWDFVQQDASPVPEISGGAFDVDAVSHGTFVAGIIGAVSDNGQGVAGINWEAQIMSLRILDRLGSGDSGNAAKAVEYAVANGADIINFSLTGTSMDPVFWRTVKTAHESGVIMVAATGNESDNLNTRPIYPACFKSEDGSEDYVIGVAALDEEDKRASFSNYGSNCTDISAPGVEIFSTLFYDNESSDLDNYYGGGWDGTSLSAPMISGAAALLRAAYPGITPDEVKIVLQLSVDPLAERGTEVVGQLGSGRLNLARALELGASFASAVVDVGVEKNSSGFLAVAPAGDSSLVRVVDSAGNKQTEFYAYDAEFKGGVRLAVGDVDGDGVDEIITGAGPGGGPQVRIFEMDGTFVKQFFAFSSTTTHGIFVGVGDLDGDGADEILTSPDSGGNGEVRWFNFLGEQNGFVKPFGNSTTSLRVAAGNVDGDGDDELIVGGGSGNKPTVLIFDGTGTFVNSFEAYATTYDKGIYVEAGDLDGDGQDEIVTGTDYGGGPHVRAFKSDGTVVSSFFAYDEFFRGGVRVAVADLDNNGTSEIYTAAGPGGGPHLRVFNTVGTAIGGFFPFENSLNNGIFVAGW</sequence>
<organism evidence="10 11">
    <name type="scientific">Candidatus Uhrbacteria bacterium GW2011_GWF2_44_350</name>
    <dbReference type="NCBI Taxonomy" id="1619000"/>
    <lineage>
        <taxon>Bacteria</taxon>
        <taxon>Candidatus Uhriibacteriota</taxon>
    </lineage>
</organism>